<evidence type="ECO:0000313" key="1">
    <source>
        <dbReference type="EMBL" id="KFE66639.1"/>
    </source>
</evidence>
<protein>
    <submittedName>
        <fullName evidence="1">Uncharacterized protein</fullName>
    </submittedName>
</protein>
<dbReference type="Proteomes" id="UP000028725">
    <property type="component" value="Unassembled WGS sequence"/>
</dbReference>
<name>A0A085WG26_9BACT</name>
<dbReference type="AlphaFoldDB" id="A0A085WG26"/>
<keyword evidence="2" id="KW-1185">Reference proteome</keyword>
<reference evidence="1 2" key="1">
    <citation type="submission" date="2014-04" db="EMBL/GenBank/DDBJ databases">
        <title>Genome assembly of Hyalangium minutum DSM 14724.</title>
        <authorList>
            <person name="Sharma G."/>
            <person name="Subramanian S."/>
        </authorList>
    </citation>
    <scope>NUCLEOTIDE SEQUENCE [LARGE SCALE GENOMIC DNA]</scope>
    <source>
        <strain evidence="1 2">DSM 14724</strain>
    </source>
</reference>
<sequence>MIREEAQRLAQAFLAATENPNSPGLNPQGFGGVAIEGAQLYFEWHDKEQALECSALIYKFRDAPKPGIVEGFQAEQKAGTDTGGGAVDYEPENKSLFLSRTYTQAPPQTAFIEDMKRLMRASLVWGDEVLDRVASKVFKT</sequence>
<comment type="caution">
    <text evidence="1">The sequence shown here is derived from an EMBL/GenBank/DDBJ whole genome shotgun (WGS) entry which is preliminary data.</text>
</comment>
<dbReference type="PATRIC" id="fig|394096.3.peg.4884"/>
<dbReference type="STRING" id="394096.DB31_8853"/>
<dbReference type="RefSeq" id="WP_044191617.1">
    <property type="nucleotide sequence ID" value="NZ_JMCB01000009.1"/>
</dbReference>
<dbReference type="OrthoDB" id="5381984at2"/>
<accession>A0A085WG26</accession>
<dbReference type="EMBL" id="JMCB01000009">
    <property type="protein sequence ID" value="KFE66639.1"/>
    <property type="molecule type" value="Genomic_DNA"/>
</dbReference>
<gene>
    <name evidence="1" type="ORF">DB31_8853</name>
</gene>
<organism evidence="1 2">
    <name type="scientific">Hyalangium minutum</name>
    <dbReference type="NCBI Taxonomy" id="394096"/>
    <lineage>
        <taxon>Bacteria</taxon>
        <taxon>Pseudomonadati</taxon>
        <taxon>Myxococcota</taxon>
        <taxon>Myxococcia</taxon>
        <taxon>Myxococcales</taxon>
        <taxon>Cystobacterineae</taxon>
        <taxon>Archangiaceae</taxon>
        <taxon>Hyalangium</taxon>
    </lineage>
</organism>
<evidence type="ECO:0000313" key="2">
    <source>
        <dbReference type="Proteomes" id="UP000028725"/>
    </source>
</evidence>
<proteinExistence type="predicted"/>